<accession>A0A1V6LPI6</accession>
<keyword evidence="1 3" id="KW-0479">Metal-binding</keyword>
<proteinExistence type="predicted"/>
<dbReference type="GO" id="GO:0046872">
    <property type="term" value="F:metal ion binding"/>
    <property type="evidence" value="ECO:0007669"/>
    <property type="project" value="UniProtKB-KW"/>
</dbReference>
<evidence type="ECO:0000256" key="3">
    <source>
        <dbReference type="PROSITE-ProRule" id="PRU00433"/>
    </source>
</evidence>
<keyword evidence="3" id="KW-0349">Heme</keyword>
<evidence type="ECO:0000256" key="2">
    <source>
        <dbReference type="ARBA" id="ARBA00023004"/>
    </source>
</evidence>
<dbReference type="EMBL" id="MTBC01000009">
    <property type="protein sequence ID" value="OQD42048.1"/>
    <property type="molecule type" value="Genomic_DNA"/>
</dbReference>
<dbReference type="Proteomes" id="UP000191680">
    <property type="component" value="Unassembled WGS sequence"/>
</dbReference>
<organism evidence="6 7">
    <name type="scientific">Croceivirga radicis</name>
    <dbReference type="NCBI Taxonomy" id="1929488"/>
    <lineage>
        <taxon>Bacteria</taxon>
        <taxon>Pseudomonadati</taxon>
        <taxon>Bacteroidota</taxon>
        <taxon>Flavobacteriia</taxon>
        <taxon>Flavobacteriales</taxon>
        <taxon>Flavobacteriaceae</taxon>
        <taxon>Croceivirga</taxon>
    </lineage>
</organism>
<dbReference type="GO" id="GO:0009055">
    <property type="term" value="F:electron transfer activity"/>
    <property type="evidence" value="ECO:0007669"/>
    <property type="project" value="InterPro"/>
</dbReference>
<sequence>MFKKIALALLVVFIAMQLYRPDKNTAEGDVVAAFEAETMPSAAVKTILEQNCYDCHSNNTVYPWYAEVAPISYMIANHVDEGKEHFNVSDWSKWDFKKKDHKLDELIEEVEEGHMPESSYTWLHGNMSEAEVESLISWAKEARAKLK</sequence>
<feature type="domain" description="Cytochrome c" evidence="5">
    <location>
        <begin position="23"/>
        <end position="143"/>
    </location>
</feature>
<dbReference type="Pfam" id="PF14376">
    <property type="entry name" value="Haem_bd"/>
    <property type="match status" value="1"/>
</dbReference>
<dbReference type="AlphaFoldDB" id="A0A1V6LPI6"/>
<protein>
    <submittedName>
        <fullName evidence="6">Cytochrome C</fullName>
    </submittedName>
</protein>
<keyword evidence="2 3" id="KW-0408">Iron</keyword>
<evidence type="ECO:0000313" key="7">
    <source>
        <dbReference type="Proteomes" id="UP000191680"/>
    </source>
</evidence>
<keyword evidence="4" id="KW-0732">Signal</keyword>
<dbReference type="InterPro" id="IPR025992">
    <property type="entry name" value="Haem-bd"/>
</dbReference>
<keyword evidence="7" id="KW-1185">Reference proteome</keyword>
<evidence type="ECO:0000256" key="4">
    <source>
        <dbReference type="SAM" id="SignalP"/>
    </source>
</evidence>
<evidence type="ECO:0000256" key="1">
    <source>
        <dbReference type="ARBA" id="ARBA00022723"/>
    </source>
</evidence>
<gene>
    <name evidence="6" type="ORF">BUL40_13155</name>
</gene>
<dbReference type="SMART" id="SM01235">
    <property type="entry name" value="Haem_bd"/>
    <property type="match status" value="1"/>
</dbReference>
<dbReference type="PROSITE" id="PS51007">
    <property type="entry name" value="CYTC"/>
    <property type="match status" value="1"/>
</dbReference>
<reference evidence="6 7" key="1">
    <citation type="submission" date="2016-12" db="EMBL/GenBank/DDBJ databases">
        <authorList>
            <person name="Song W.-J."/>
            <person name="Kurnit D.M."/>
        </authorList>
    </citation>
    <scope>NUCLEOTIDE SEQUENCE [LARGE SCALE GENOMIC DNA]</scope>
    <source>
        <strain evidence="6 7">HSG9</strain>
    </source>
</reference>
<feature type="chain" id="PRO_5013025950" evidence="4">
    <location>
        <begin position="21"/>
        <end position="147"/>
    </location>
</feature>
<comment type="caution">
    <text evidence="6">The sequence shown here is derived from an EMBL/GenBank/DDBJ whole genome shotgun (WGS) entry which is preliminary data.</text>
</comment>
<evidence type="ECO:0000259" key="5">
    <source>
        <dbReference type="PROSITE" id="PS51007"/>
    </source>
</evidence>
<dbReference type="OrthoDB" id="196738at2"/>
<evidence type="ECO:0000313" key="6">
    <source>
        <dbReference type="EMBL" id="OQD42048.1"/>
    </source>
</evidence>
<dbReference type="InterPro" id="IPR009056">
    <property type="entry name" value="Cyt_c-like_dom"/>
</dbReference>
<feature type="signal peptide" evidence="4">
    <location>
        <begin position="1"/>
        <end position="20"/>
    </location>
</feature>
<dbReference type="RefSeq" id="WP_080319623.1">
    <property type="nucleotide sequence ID" value="NZ_MTBC01000009.1"/>
</dbReference>
<dbReference type="GO" id="GO:0020037">
    <property type="term" value="F:heme binding"/>
    <property type="evidence" value="ECO:0007669"/>
    <property type="project" value="InterPro"/>
</dbReference>
<name>A0A1V6LPI6_9FLAO</name>